<dbReference type="InterPro" id="IPR050157">
    <property type="entry name" value="PSI_iron-sulfur_center"/>
</dbReference>
<evidence type="ECO:0000256" key="1">
    <source>
        <dbReference type="ARBA" id="ARBA00001966"/>
    </source>
</evidence>
<protein>
    <submittedName>
        <fullName evidence="8">EFR1 family ferrodoxin</fullName>
    </submittedName>
    <submittedName>
        <fullName evidence="9">Ferredoxin</fullName>
    </submittedName>
</protein>
<dbReference type="PANTHER" id="PTHR24960:SF79">
    <property type="entry name" value="PHOTOSYSTEM I IRON-SULFUR CENTER"/>
    <property type="match status" value="1"/>
</dbReference>
<evidence type="ECO:0000313" key="9">
    <source>
        <dbReference type="EMBL" id="SEO58433.1"/>
    </source>
</evidence>
<dbReference type="PROSITE" id="PS51379">
    <property type="entry name" value="4FE4S_FER_2"/>
    <property type="match status" value="2"/>
</dbReference>
<dbReference type="InterPro" id="IPR017900">
    <property type="entry name" value="4Fe4S_Fe_S_CS"/>
</dbReference>
<dbReference type="GO" id="GO:0046872">
    <property type="term" value="F:metal ion binding"/>
    <property type="evidence" value="ECO:0007669"/>
    <property type="project" value="UniProtKB-KW"/>
</dbReference>
<evidence type="ECO:0000313" key="8">
    <source>
        <dbReference type="EMBL" id="QWU14857.1"/>
    </source>
</evidence>
<keyword evidence="5" id="KW-0408">Iron</keyword>
<dbReference type="OrthoDB" id="9813995at2"/>
<evidence type="ECO:0000256" key="5">
    <source>
        <dbReference type="ARBA" id="ARBA00023004"/>
    </source>
</evidence>
<organism evidence="9 10">
    <name type="scientific">Paenibacillus sophorae</name>
    <dbReference type="NCBI Taxonomy" id="1333845"/>
    <lineage>
        <taxon>Bacteria</taxon>
        <taxon>Bacillati</taxon>
        <taxon>Bacillota</taxon>
        <taxon>Bacilli</taxon>
        <taxon>Bacillales</taxon>
        <taxon>Paenibacillaceae</taxon>
        <taxon>Paenibacillus</taxon>
    </lineage>
</organism>
<dbReference type="NCBIfam" id="NF038196">
    <property type="entry name" value="ferrodoxin_EFR1"/>
    <property type="match status" value="1"/>
</dbReference>
<dbReference type="Gene3D" id="3.40.50.360">
    <property type="match status" value="1"/>
</dbReference>
<dbReference type="Proteomes" id="UP000198809">
    <property type="component" value="Unassembled WGS sequence"/>
</dbReference>
<dbReference type="RefSeq" id="WP_036599539.1">
    <property type="nucleotide sequence ID" value="NZ_CP076607.1"/>
</dbReference>
<dbReference type="Proteomes" id="UP000683429">
    <property type="component" value="Chromosome"/>
</dbReference>
<gene>
    <name evidence="8" type="ORF">KP014_23525</name>
    <name evidence="9" type="ORF">SAMN04487895_10930</name>
</gene>
<keyword evidence="6" id="KW-0411">Iron-sulfur</keyword>
<evidence type="ECO:0000259" key="7">
    <source>
        <dbReference type="PROSITE" id="PS51379"/>
    </source>
</evidence>
<evidence type="ECO:0000256" key="3">
    <source>
        <dbReference type="ARBA" id="ARBA00022485"/>
    </source>
</evidence>
<keyword evidence="4" id="KW-0479">Metal-binding</keyword>
<dbReference type="InterPro" id="IPR017896">
    <property type="entry name" value="4Fe4S_Fe-S-bd"/>
</dbReference>
<dbReference type="SUPFAM" id="SSF54862">
    <property type="entry name" value="4Fe-4S ferredoxins"/>
    <property type="match status" value="1"/>
</dbReference>
<dbReference type="EMBL" id="FODH01000009">
    <property type="protein sequence ID" value="SEO58433.1"/>
    <property type="molecule type" value="Genomic_DNA"/>
</dbReference>
<accession>A0A1H8QXJ4</accession>
<comment type="function">
    <text evidence="2">Ferredoxins are iron-sulfur proteins that transfer electrons in a wide variety of metabolic reactions.</text>
</comment>
<evidence type="ECO:0000256" key="6">
    <source>
        <dbReference type="ARBA" id="ARBA00023014"/>
    </source>
</evidence>
<keyword evidence="3" id="KW-0004">4Fe-4S</keyword>
<feature type="domain" description="4Fe-4S ferredoxin-type" evidence="7">
    <location>
        <begin position="214"/>
        <end position="241"/>
    </location>
</feature>
<evidence type="ECO:0000313" key="11">
    <source>
        <dbReference type="Proteomes" id="UP000683429"/>
    </source>
</evidence>
<dbReference type="AlphaFoldDB" id="A0A1H8QXJ4"/>
<dbReference type="STRING" id="1333845.SAMN04487895_10930"/>
<dbReference type="InterPro" id="IPR029039">
    <property type="entry name" value="Flavoprotein-like_sf"/>
</dbReference>
<dbReference type="PROSITE" id="PS00198">
    <property type="entry name" value="4FE4S_FER_1"/>
    <property type="match status" value="2"/>
</dbReference>
<reference evidence="8 11" key="2">
    <citation type="submission" date="2021-06" db="EMBL/GenBank/DDBJ databases">
        <title>Whole genome sequence of Paenibacillus sophorae DSM23020 for comparative genomics.</title>
        <authorList>
            <person name="Kim M.-J."/>
            <person name="Lee G."/>
            <person name="Shin J.-H."/>
        </authorList>
    </citation>
    <scope>NUCLEOTIDE SEQUENCE [LARGE SCALE GENOMIC DNA]</scope>
    <source>
        <strain evidence="8 11">DSM 23020</strain>
    </source>
</reference>
<evidence type="ECO:0000256" key="2">
    <source>
        <dbReference type="ARBA" id="ARBA00003532"/>
    </source>
</evidence>
<dbReference type="GO" id="GO:0051539">
    <property type="term" value="F:4 iron, 4 sulfur cluster binding"/>
    <property type="evidence" value="ECO:0007669"/>
    <property type="project" value="UniProtKB-KW"/>
</dbReference>
<dbReference type="SUPFAM" id="SSF52218">
    <property type="entry name" value="Flavoproteins"/>
    <property type="match status" value="1"/>
</dbReference>
<dbReference type="PANTHER" id="PTHR24960">
    <property type="entry name" value="PHOTOSYSTEM I IRON-SULFUR CENTER-RELATED"/>
    <property type="match status" value="1"/>
</dbReference>
<comment type="cofactor">
    <cofactor evidence="1">
        <name>[4Fe-4S] cluster</name>
        <dbReference type="ChEBI" id="CHEBI:49883"/>
    </cofactor>
</comment>
<proteinExistence type="predicted"/>
<name>A0A1H8QXJ4_9BACL</name>
<evidence type="ECO:0000313" key="10">
    <source>
        <dbReference type="Proteomes" id="UP000198809"/>
    </source>
</evidence>
<reference evidence="9 10" key="1">
    <citation type="submission" date="2016-10" db="EMBL/GenBank/DDBJ databases">
        <authorList>
            <person name="de Groot N.N."/>
        </authorList>
    </citation>
    <scope>NUCLEOTIDE SEQUENCE [LARGE SCALE GENOMIC DNA]</scope>
    <source>
        <strain evidence="9 10">CGMCC 1.10238</strain>
    </source>
</reference>
<dbReference type="EMBL" id="CP076607">
    <property type="protein sequence ID" value="QWU14857.1"/>
    <property type="molecule type" value="Genomic_DNA"/>
</dbReference>
<evidence type="ECO:0000256" key="4">
    <source>
        <dbReference type="ARBA" id="ARBA00022723"/>
    </source>
</evidence>
<keyword evidence="11" id="KW-1185">Reference proteome</keyword>
<dbReference type="Gene3D" id="3.30.70.20">
    <property type="match status" value="1"/>
</dbReference>
<feature type="domain" description="4Fe-4S ferredoxin-type" evidence="7">
    <location>
        <begin position="184"/>
        <end position="213"/>
    </location>
</feature>
<sequence>MNKNVDFYYFSGTGNTKFIVNHTVKSLESFGIGVSLKLIENGYDSLESASEIWVAFPVNAQSMSPFIWRFFKSLPYSKGTKVFVMVTLNESAHVLSPLYSLLTNKGYAPASSCEIKMPNNMVDTDFCQDKNREMLIAASKKADRFICDTMASNFLWKSEFKGSKFISFLTRETPLPWVSMRLMLRLETTPTRCIGCGICANQCPVRNIKKVNQILIHGHNCQFCMKCAAICPNKAIKVSRKENIKFQYTQNIIF</sequence>
<dbReference type="InterPro" id="IPR047964">
    <property type="entry name" value="EFR1-like"/>
</dbReference>
<dbReference type="Pfam" id="PF13237">
    <property type="entry name" value="Fer4_10"/>
    <property type="match status" value="1"/>
</dbReference>